<evidence type="ECO:0000256" key="1">
    <source>
        <dbReference type="SAM" id="MobiDB-lite"/>
    </source>
</evidence>
<feature type="non-terminal residue" evidence="2">
    <location>
        <position position="374"/>
    </location>
</feature>
<dbReference type="Proteomes" id="UP000266841">
    <property type="component" value="Unassembled WGS sequence"/>
</dbReference>
<sequence length="374" mass="40508">MRKHTIGVITAISVLKSYLSLRDMKVYCPHRESHELRCLQSRTFPLQTAIAAGYSAHPKVISPILDRPVASPAASAIKRNKQDGPDENQADADGPHGGHGRALPLPRLLRLPAYINIERVPADPQEVTTYRRHRHSRPGGSLLIRRRETPSKLLQLDDKDLRSPMNAAFMRVAVSSWLFVAMTMSTLAKESDKKQGRDLLALLDLSPTACEFPCCTADLDCGGDGCVCDTSFSGANDGEGHCVCPMAPLEPDEPACVFPCCTTDSDCGPGGSDCFCDTSYPGSNDGEGHCACPMALPEPTGSPTEFNPDLQCMDLSNPNKTAVELVEETFIDPTNADFVEFRNIQASGHACLQYFSQGHAAGKNKVSGEYLLPE</sequence>
<dbReference type="AlphaFoldDB" id="K0SJR2"/>
<evidence type="ECO:0000313" key="3">
    <source>
        <dbReference type="Proteomes" id="UP000266841"/>
    </source>
</evidence>
<feature type="region of interest" description="Disordered" evidence="1">
    <location>
        <begin position="72"/>
        <end position="102"/>
    </location>
</feature>
<gene>
    <name evidence="2" type="ORF">THAOC_12529</name>
</gene>
<reference evidence="2 3" key="1">
    <citation type="journal article" date="2012" name="Genome Biol.">
        <title>Genome and low-iron response of an oceanic diatom adapted to chronic iron limitation.</title>
        <authorList>
            <person name="Lommer M."/>
            <person name="Specht M."/>
            <person name="Roy A.S."/>
            <person name="Kraemer L."/>
            <person name="Andreson R."/>
            <person name="Gutowska M.A."/>
            <person name="Wolf J."/>
            <person name="Bergner S.V."/>
            <person name="Schilhabel M.B."/>
            <person name="Klostermeier U.C."/>
            <person name="Beiko R.G."/>
            <person name="Rosenstiel P."/>
            <person name="Hippler M."/>
            <person name="Laroche J."/>
        </authorList>
    </citation>
    <scope>NUCLEOTIDE SEQUENCE [LARGE SCALE GENOMIC DNA]</scope>
    <source>
        <strain evidence="2 3">CCMP1005</strain>
    </source>
</reference>
<dbReference type="EMBL" id="AGNL01014782">
    <property type="protein sequence ID" value="EJK66548.1"/>
    <property type="molecule type" value="Genomic_DNA"/>
</dbReference>
<comment type="caution">
    <text evidence="2">The sequence shown here is derived from an EMBL/GenBank/DDBJ whole genome shotgun (WGS) entry which is preliminary data.</text>
</comment>
<protein>
    <submittedName>
        <fullName evidence="2">Uncharacterized protein</fullName>
    </submittedName>
</protein>
<keyword evidence="3" id="KW-1185">Reference proteome</keyword>
<name>K0SJR2_THAOC</name>
<organism evidence="2 3">
    <name type="scientific">Thalassiosira oceanica</name>
    <name type="common">Marine diatom</name>
    <dbReference type="NCBI Taxonomy" id="159749"/>
    <lineage>
        <taxon>Eukaryota</taxon>
        <taxon>Sar</taxon>
        <taxon>Stramenopiles</taxon>
        <taxon>Ochrophyta</taxon>
        <taxon>Bacillariophyta</taxon>
        <taxon>Coscinodiscophyceae</taxon>
        <taxon>Thalassiosirophycidae</taxon>
        <taxon>Thalassiosirales</taxon>
        <taxon>Thalassiosiraceae</taxon>
        <taxon>Thalassiosira</taxon>
    </lineage>
</organism>
<proteinExistence type="predicted"/>
<evidence type="ECO:0000313" key="2">
    <source>
        <dbReference type="EMBL" id="EJK66548.1"/>
    </source>
</evidence>
<accession>K0SJR2</accession>